<dbReference type="STRING" id="50990.A0A4Y7QBD2"/>
<keyword evidence="11 13" id="KW-0687">Ribonucleoprotein</keyword>
<evidence type="ECO:0000256" key="11">
    <source>
        <dbReference type="ARBA" id="ARBA00023274"/>
    </source>
</evidence>
<dbReference type="SMART" id="SM00962">
    <property type="entry name" value="SRP54"/>
    <property type="match status" value="1"/>
</dbReference>
<keyword evidence="16" id="KW-1185">Reference proteome</keyword>
<dbReference type="Gene3D" id="1.20.120.140">
    <property type="entry name" value="Signal recognition particle SRP54, nucleotide-binding domain"/>
    <property type="match status" value="1"/>
</dbReference>
<sequence>MVLADLGRKLNAALSSLNRAPVVDDKVLDALLKEICAALLESDVNVKLVQQLRQKVKTKAKAYFESGADRGKEANRKNVVQKAIYDELVQLVDPGVEPYKPKKGHTNVIMAVGLQGNGKTTTCTKLAVYYQKRGFKSCIVCADTFRAGAFDQTRQSATKAKVAYFGSYTETDPVAIAAQGVVKFKKERFDVIIVDTSGRHKQESELFEEMVQIGQAVKPDMTVLVLDASIGQAAEAQSRAFKESADFGAIIVTKMDGHAKGGGAISAVAATKTPIIFLGVGEHLSDLDKFSPQPFISKLLGMGDVQGLMEHMHEMAAANPDKQKEMAKKLEEGKLSIRDWREQIQNVMNMGPISKIASMIPGLPQEMLEGSDEEGTLRMKRMIYITDSMSAVELDSDGSMFMDLGKDGKPEGLTWRCTRVARGSGTSVREVEELLCQYRMMANMAKQAGGKHGWLQGIQKMQAAAGGRGRGANGMPTPAQIQAMQRSMPPGMLQQMQRQMRSGGGMQEMMKAMMRGQGGDQFDMEEMQRMMSQMGGGMGGLGGMGGGMPNMADMFKMMGMGGGAGGR</sequence>
<dbReference type="Pfam" id="PF00448">
    <property type="entry name" value="SRP54"/>
    <property type="match status" value="1"/>
</dbReference>
<dbReference type="InterPro" id="IPR006325">
    <property type="entry name" value="SRP54_euk"/>
</dbReference>
<evidence type="ECO:0000256" key="4">
    <source>
        <dbReference type="ARBA" id="ARBA00022490"/>
    </source>
</evidence>
<dbReference type="VEuPathDB" id="FungiDB:BD410DRAFT_766212"/>
<feature type="domain" description="SRP54-type proteins GTP-binding" evidence="14">
    <location>
        <begin position="274"/>
        <end position="287"/>
    </location>
</feature>
<dbReference type="Proteomes" id="UP000294933">
    <property type="component" value="Unassembled WGS sequence"/>
</dbReference>
<dbReference type="OrthoDB" id="10250817at2759"/>
<dbReference type="InterPro" id="IPR036891">
    <property type="entry name" value="Signal_recog_part_SRP54_M_sf"/>
</dbReference>
<dbReference type="Gene3D" id="1.10.260.30">
    <property type="entry name" value="Signal recognition particle, SRP54 subunit, M-domain"/>
    <property type="match status" value="1"/>
</dbReference>
<dbReference type="GO" id="GO:0008312">
    <property type="term" value="F:7S RNA binding"/>
    <property type="evidence" value="ECO:0007669"/>
    <property type="project" value="UniProtKB-UniRule"/>
</dbReference>
<evidence type="ECO:0000256" key="10">
    <source>
        <dbReference type="ARBA" id="ARBA00023135"/>
    </source>
</evidence>
<dbReference type="SMART" id="SM00963">
    <property type="entry name" value="SRP54_N"/>
    <property type="match status" value="1"/>
</dbReference>
<dbReference type="SUPFAM" id="SSF47446">
    <property type="entry name" value="Signal peptide-binding domain"/>
    <property type="match status" value="1"/>
</dbReference>
<keyword evidence="4 13" id="KW-0963">Cytoplasm</keyword>
<keyword evidence="5 13" id="KW-0547">Nucleotide-binding</keyword>
<dbReference type="InterPro" id="IPR027417">
    <property type="entry name" value="P-loop_NTPase"/>
</dbReference>
<evidence type="ECO:0000256" key="6">
    <source>
        <dbReference type="ARBA" id="ARBA00022801"/>
    </source>
</evidence>
<comment type="domain">
    <text evidence="13">The NG domain, also named G domain, is a special guanosine triphosphatase (GTPase) domain, which binds GTP and forms a guanosine 5'-triphosphate (GTP)-dependent complex with a homologous NG domain in the SRP receptor subunit srp101. The two NG domains undergo cooperative rearrangements upon their assembly, which culminate in the reciprocal activation of the GTPase activity of one another. SRP receptor compaction upon binding with cargo-loaded SRP and GTPase rearrangement drive SRP-mediated cotranslational protein translocation into the ER.</text>
</comment>
<gene>
    <name evidence="15" type="ORF">BD410DRAFT_766212</name>
</gene>
<comment type="subunit">
    <text evidence="13">Fungal signal recognition particle consists of a 7S RNA molecule (scR1) and at least six protein subunits: srp72, srp68, srp54, sec65, srp21 and srp14.</text>
</comment>
<evidence type="ECO:0000256" key="1">
    <source>
        <dbReference type="ARBA" id="ARBA00004240"/>
    </source>
</evidence>
<evidence type="ECO:0000313" key="16">
    <source>
        <dbReference type="Proteomes" id="UP000294933"/>
    </source>
</evidence>
<keyword evidence="9 13" id="KW-0342">GTP-binding</keyword>
<keyword evidence="10 13" id="KW-0733">Signal recognition particle</keyword>
<accession>A0A4Y7QBD2</accession>
<dbReference type="Pfam" id="PF02881">
    <property type="entry name" value="SRP54_N"/>
    <property type="match status" value="1"/>
</dbReference>
<dbReference type="InterPro" id="IPR000897">
    <property type="entry name" value="SRP54_GTPase_dom"/>
</dbReference>
<dbReference type="InterPro" id="IPR004125">
    <property type="entry name" value="Signal_recog_particle_SRP54_M"/>
</dbReference>
<comment type="domain">
    <text evidence="13">The M domain binds the 7SL RNA and the signal sequence of presecretory proteins.</text>
</comment>
<dbReference type="AlphaFoldDB" id="A0A4Y7QBD2"/>
<evidence type="ECO:0000256" key="3">
    <source>
        <dbReference type="ARBA" id="ARBA00005450"/>
    </source>
</evidence>
<dbReference type="GO" id="GO:0030942">
    <property type="term" value="F:endoplasmic reticulum signal peptide binding"/>
    <property type="evidence" value="ECO:0007669"/>
    <property type="project" value="TreeGrafter"/>
</dbReference>
<dbReference type="GO" id="GO:0006616">
    <property type="term" value="P:SRP-dependent cotranslational protein targeting to membrane, translocation"/>
    <property type="evidence" value="ECO:0007669"/>
    <property type="project" value="TreeGrafter"/>
</dbReference>
<dbReference type="GO" id="GO:0005525">
    <property type="term" value="F:GTP binding"/>
    <property type="evidence" value="ECO:0007669"/>
    <property type="project" value="UniProtKB-UniRule"/>
</dbReference>
<evidence type="ECO:0000256" key="5">
    <source>
        <dbReference type="ARBA" id="ARBA00022741"/>
    </source>
</evidence>
<name>A0A4Y7QBD2_9AGAM</name>
<evidence type="ECO:0000256" key="8">
    <source>
        <dbReference type="ARBA" id="ARBA00022884"/>
    </source>
</evidence>
<dbReference type="GO" id="GO:0005786">
    <property type="term" value="C:signal recognition particle, endoplasmic reticulum targeting"/>
    <property type="evidence" value="ECO:0007669"/>
    <property type="project" value="UniProtKB-UniRule"/>
</dbReference>
<evidence type="ECO:0000256" key="7">
    <source>
        <dbReference type="ARBA" id="ARBA00022824"/>
    </source>
</evidence>
<dbReference type="PROSITE" id="PS00300">
    <property type="entry name" value="SRP54"/>
    <property type="match status" value="1"/>
</dbReference>
<evidence type="ECO:0000256" key="2">
    <source>
        <dbReference type="ARBA" id="ARBA00004496"/>
    </source>
</evidence>
<dbReference type="FunFam" id="1.20.120.140:FF:000001">
    <property type="entry name" value="Signal recognition particle GTPase"/>
    <property type="match status" value="1"/>
</dbReference>
<comment type="subcellular location">
    <subcellularLocation>
        <location evidence="2 13">Cytoplasm</location>
    </subcellularLocation>
    <subcellularLocation>
        <location evidence="1 13">Endoplasmic reticulum</location>
    </subcellularLocation>
</comment>
<organism evidence="15 16">
    <name type="scientific">Rickenella mellea</name>
    <dbReference type="NCBI Taxonomy" id="50990"/>
    <lineage>
        <taxon>Eukaryota</taxon>
        <taxon>Fungi</taxon>
        <taxon>Dikarya</taxon>
        <taxon>Basidiomycota</taxon>
        <taxon>Agaricomycotina</taxon>
        <taxon>Agaricomycetes</taxon>
        <taxon>Hymenochaetales</taxon>
        <taxon>Rickenellaceae</taxon>
        <taxon>Rickenella</taxon>
    </lineage>
</organism>
<evidence type="ECO:0000256" key="13">
    <source>
        <dbReference type="RuleBase" id="RU364034"/>
    </source>
</evidence>
<dbReference type="InterPro" id="IPR013822">
    <property type="entry name" value="Signal_recog_particl_SRP54_hlx"/>
</dbReference>
<protein>
    <recommendedName>
        <fullName evidence="13">Signal recognition particle 54 kDa protein</fullName>
    </recommendedName>
</protein>
<reference evidence="15 16" key="1">
    <citation type="submission" date="2018-06" db="EMBL/GenBank/DDBJ databases">
        <title>A transcriptomic atlas of mushroom development highlights an independent origin of complex multicellularity.</title>
        <authorList>
            <consortium name="DOE Joint Genome Institute"/>
            <person name="Krizsan K."/>
            <person name="Almasi E."/>
            <person name="Merenyi Z."/>
            <person name="Sahu N."/>
            <person name="Viragh M."/>
            <person name="Koszo T."/>
            <person name="Mondo S."/>
            <person name="Kiss B."/>
            <person name="Balint B."/>
            <person name="Kues U."/>
            <person name="Barry K."/>
            <person name="Hegedus J.C."/>
            <person name="Henrissat B."/>
            <person name="Johnson J."/>
            <person name="Lipzen A."/>
            <person name="Ohm R."/>
            <person name="Nagy I."/>
            <person name="Pangilinan J."/>
            <person name="Yan J."/>
            <person name="Xiong Y."/>
            <person name="Grigoriev I.V."/>
            <person name="Hibbett D.S."/>
            <person name="Nagy L.G."/>
        </authorList>
    </citation>
    <scope>NUCLEOTIDE SEQUENCE [LARGE SCALE GENOMIC DNA]</scope>
    <source>
        <strain evidence="15 16">SZMC22713</strain>
    </source>
</reference>
<dbReference type="InterPro" id="IPR022941">
    <property type="entry name" value="SRP54"/>
</dbReference>
<evidence type="ECO:0000313" key="15">
    <source>
        <dbReference type="EMBL" id="TDL24755.1"/>
    </source>
</evidence>
<dbReference type="GO" id="GO:0003924">
    <property type="term" value="F:GTPase activity"/>
    <property type="evidence" value="ECO:0007669"/>
    <property type="project" value="UniProtKB-UniRule"/>
</dbReference>
<comment type="similarity">
    <text evidence="3 13">Belongs to the GTP-binding SRP family. SRP54 subfamily.</text>
</comment>
<comment type="function">
    <text evidence="13">Signal-recognition-particle (SRP) assembly has a crucial role in targeting secretory proteins to the rough endoplasmic reticulum (ER) membrane. SRP is required for the cotranslational protein translocation for ER import and preferentially recognizes strongly hydrophobic signal sequences. It is involved in targeting the nascent chain-ribosome (RNC) complex to the ER and is proposed to participate in the arrest of nascent chain elongation during membrane targeting. SRP54 binds to the signal sequence of presecretory protein when they emerge from the ribosomes. SRP54 interacts with the scR1 RNA and mediates the association of the resulting SRP-RNC complex with the signal recognition particle receptor (SR) via its alpha subunit SRP101. Both, SRP54 and SRP101, are locked in their GTP bound forms in the SRP-RNC-SR complex, which dissociates upon transferring the signal sequence to the protein-conducting channel (translocon). After signal sequence transfer, SRP54 and SRP101 act as reciprocal GTPase-activating proteins (GAPs), thereby resolving their association.</text>
</comment>
<dbReference type="CDD" id="cd17875">
    <property type="entry name" value="SRP54_G"/>
    <property type="match status" value="1"/>
</dbReference>
<keyword evidence="8 13" id="KW-0694">RNA-binding</keyword>
<keyword evidence="7 13" id="KW-0256">Endoplasmic reticulum</keyword>
<dbReference type="GO" id="GO:0005829">
    <property type="term" value="C:cytosol"/>
    <property type="evidence" value="ECO:0007669"/>
    <property type="project" value="TreeGrafter"/>
</dbReference>
<proteinExistence type="inferred from homology"/>
<comment type="catalytic activity">
    <reaction evidence="12">
        <text>GTP + H2O = GDP + phosphate + H(+)</text>
        <dbReference type="Rhea" id="RHEA:19669"/>
        <dbReference type="ChEBI" id="CHEBI:15377"/>
        <dbReference type="ChEBI" id="CHEBI:15378"/>
        <dbReference type="ChEBI" id="CHEBI:37565"/>
        <dbReference type="ChEBI" id="CHEBI:43474"/>
        <dbReference type="ChEBI" id="CHEBI:58189"/>
        <dbReference type="EC" id="3.6.5.4"/>
    </reaction>
    <physiologicalReaction direction="left-to-right" evidence="12">
        <dbReference type="Rhea" id="RHEA:19670"/>
    </physiologicalReaction>
</comment>
<dbReference type="GO" id="GO:0005783">
    <property type="term" value="C:endoplasmic reticulum"/>
    <property type="evidence" value="ECO:0007669"/>
    <property type="project" value="UniProtKB-SubCell"/>
</dbReference>
<dbReference type="Pfam" id="PF02978">
    <property type="entry name" value="SRP_SPB"/>
    <property type="match status" value="1"/>
</dbReference>
<evidence type="ECO:0000256" key="9">
    <source>
        <dbReference type="ARBA" id="ARBA00023134"/>
    </source>
</evidence>
<evidence type="ECO:0000259" key="14">
    <source>
        <dbReference type="PROSITE" id="PS00300"/>
    </source>
</evidence>
<dbReference type="NCBIfam" id="TIGR01425">
    <property type="entry name" value="SRP54_euk"/>
    <property type="match status" value="1"/>
</dbReference>
<dbReference type="InterPro" id="IPR042101">
    <property type="entry name" value="SRP54_N_sf"/>
</dbReference>
<dbReference type="EMBL" id="ML170165">
    <property type="protein sequence ID" value="TDL24755.1"/>
    <property type="molecule type" value="Genomic_DNA"/>
</dbReference>
<evidence type="ECO:0000256" key="12">
    <source>
        <dbReference type="ARBA" id="ARBA00048157"/>
    </source>
</evidence>
<dbReference type="PANTHER" id="PTHR11564:SF5">
    <property type="entry name" value="SIGNAL RECOGNITION PARTICLE SUBUNIT SRP54"/>
    <property type="match status" value="1"/>
</dbReference>
<dbReference type="FunFam" id="3.40.50.300:FF:000022">
    <property type="entry name" value="Signal recognition particle 54 kDa subunit"/>
    <property type="match status" value="1"/>
</dbReference>
<dbReference type="SUPFAM" id="SSF52540">
    <property type="entry name" value="P-loop containing nucleoside triphosphate hydrolases"/>
    <property type="match status" value="1"/>
</dbReference>
<keyword evidence="6" id="KW-0378">Hydrolase</keyword>
<dbReference type="Gene3D" id="3.40.50.300">
    <property type="entry name" value="P-loop containing nucleotide triphosphate hydrolases"/>
    <property type="match status" value="1"/>
</dbReference>
<dbReference type="HAMAP" id="MF_00306">
    <property type="entry name" value="SRP54"/>
    <property type="match status" value="1"/>
</dbReference>
<dbReference type="PANTHER" id="PTHR11564">
    <property type="entry name" value="SIGNAL RECOGNITION PARTICLE 54K PROTEIN SRP54"/>
    <property type="match status" value="1"/>
</dbReference>